<feature type="compositionally biased region" description="Polar residues" evidence="1">
    <location>
        <begin position="120"/>
        <end position="130"/>
    </location>
</feature>
<name>A0A9P5VK08_9FUNG</name>
<evidence type="ECO:0000313" key="4">
    <source>
        <dbReference type="Proteomes" id="UP000696485"/>
    </source>
</evidence>
<dbReference type="InterPro" id="IPR057567">
    <property type="entry name" value="TPR_TTI1_C"/>
</dbReference>
<dbReference type="SUPFAM" id="SSF48371">
    <property type="entry name" value="ARM repeat"/>
    <property type="match status" value="1"/>
</dbReference>
<dbReference type="InterPro" id="IPR052587">
    <property type="entry name" value="TELO2-interacting_protein_1"/>
</dbReference>
<dbReference type="GO" id="GO:0005737">
    <property type="term" value="C:cytoplasm"/>
    <property type="evidence" value="ECO:0007669"/>
    <property type="project" value="TreeGrafter"/>
</dbReference>
<dbReference type="AlphaFoldDB" id="A0A9P5VK08"/>
<reference evidence="3" key="1">
    <citation type="journal article" date="2020" name="Fungal Divers.">
        <title>Resolving the Mortierellaceae phylogeny through synthesis of multi-gene phylogenetics and phylogenomics.</title>
        <authorList>
            <person name="Vandepol N."/>
            <person name="Liber J."/>
            <person name="Desiro A."/>
            <person name="Na H."/>
            <person name="Kennedy M."/>
            <person name="Barry K."/>
            <person name="Grigoriev I.V."/>
            <person name="Miller A.N."/>
            <person name="O'Donnell K."/>
            <person name="Stajich J.E."/>
            <person name="Bonito G."/>
        </authorList>
    </citation>
    <scope>NUCLEOTIDE SEQUENCE</scope>
    <source>
        <strain evidence="3">NVP1</strain>
    </source>
</reference>
<sequence length="257" mass="29574">MRVLALETIQSSIIVLKDRPQELNPAIFEMWPSIVRRILQRSEMEVFYVSLRAIELMTLLAENCSGFLSRHLLEDVWPFILRALRTWTRTPPQAIRDHTVRMLGKTTVYQSAKAIESKTRNSTGQRSVQPRQRRQATKVLTKEHRLQLTTLESVSKIVRKIQVPVQELWEMLLLARDIVRDQYWVLHWDVRMAAVDAIKSMVLAGHGDSVWLVVNEAVEELEALGEGPHALDKDGEDEVATKNLFADVLEFLEVTNV</sequence>
<evidence type="ECO:0000256" key="1">
    <source>
        <dbReference type="SAM" id="MobiDB-lite"/>
    </source>
</evidence>
<dbReference type="Gene3D" id="1.25.10.10">
    <property type="entry name" value="Leucine-rich Repeat Variant"/>
    <property type="match status" value="1"/>
</dbReference>
<accession>A0A9P5VK08</accession>
<feature type="region of interest" description="Disordered" evidence="1">
    <location>
        <begin position="115"/>
        <end position="134"/>
    </location>
</feature>
<dbReference type="Proteomes" id="UP000696485">
    <property type="component" value="Unassembled WGS sequence"/>
</dbReference>
<dbReference type="Pfam" id="PF24181">
    <property type="entry name" value="TPR_TTI1_C"/>
    <property type="match status" value="1"/>
</dbReference>
<comment type="caution">
    <text evidence="3">The sequence shown here is derived from an EMBL/GenBank/DDBJ whole genome shotgun (WGS) entry which is preliminary data.</text>
</comment>
<feature type="domain" description="TTI1 C-terminal TPR" evidence="2">
    <location>
        <begin position="1"/>
        <end position="181"/>
    </location>
</feature>
<keyword evidence="4" id="KW-1185">Reference proteome</keyword>
<proteinExistence type="predicted"/>
<evidence type="ECO:0000259" key="2">
    <source>
        <dbReference type="Pfam" id="PF24181"/>
    </source>
</evidence>
<dbReference type="InterPro" id="IPR016024">
    <property type="entry name" value="ARM-type_fold"/>
</dbReference>
<dbReference type="PANTHER" id="PTHR18460:SF3">
    <property type="entry name" value="TELO2-INTERACTING PROTEIN 1 HOMOLOG"/>
    <property type="match status" value="1"/>
</dbReference>
<organism evidence="3 4">
    <name type="scientific">Podila minutissima</name>
    <dbReference type="NCBI Taxonomy" id="64525"/>
    <lineage>
        <taxon>Eukaryota</taxon>
        <taxon>Fungi</taxon>
        <taxon>Fungi incertae sedis</taxon>
        <taxon>Mucoromycota</taxon>
        <taxon>Mortierellomycotina</taxon>
        <taxon>Mortierellomycetes</taxon>
        <taxon>Mortierellales</taxon>
        <taxon>Mortierellaceae</taxon>
        <taxon>Podila</taxon>
    </lineage>
</organism>
<gene>
    <name evidence="3" type="ORF">BG006_008385</name>
</gene>
<dbReference type="PANTHER" id="PTHR18460">
    <property type="entry name" value="TEL2 INTERACTING PROTEIN 1 TTI1 FAMILY MEMBER"/>
    <property type="match status" value="1"/>
</dbReference>
<evidence type="ECO:0000313" key="3">
    <source>
        <dbReference type="EMBL" id="KAF9328412.1"/>
    </source>
</evidence>
<dbReference type="EMBL" id="JAAAUY010000566">
    <property type="protein sequence ID" value="KAF9328412.1"/>
    <property type="molecule type" value="Genomic_DNA"/>
</dbReference>
<dbReference type="InterPro" id="IPR011989">
    <property type="entry name" value="ARM-like"/>
</dbReference>
<protein>
    <recommendedName>
        <fullName evidence="2">TTI1 C-terminal TPR domain-containing protein</fullName>
    </recommendedName>
</protein>